<dbReference type="Proteomes" id="UP000190210">
    <property type="component" value="Unassembled WGS sequence"/>
</dbReference>
<reference evidence="1 2" key="1">
    <citation type="submission" date="2015-12" db="EMBL/GenBank/DDBJ databases">
        <authorList>
            <person name="Bansal K."/>
            <person name="Midha S."/>
            <person name="Patil P.B."/>
        </authorList>
    </citation>
    <scope>NUCLEOTIDE SEQUENCE [LARGE SCALE GENOMIC DNA]</scope>
    <source>
        <strain evidence="1 2">LMG9045</strain>
    </source>
</reference>
<comment type="caution">
    <text evidence="1">The sequence shown here is derived from an EMBL/GenBank/DDBJ whole genome shotgun (WGS) entry which is preliminary data.</text>
</comment>
<proteinExistence type="predicted"/>
<evidence type="ECO:0000313" key="1">
    <source>
        <dbReference type="EMBL" id="OOW80633.1"/>
    </source>
</evidence>
<sequence length="100" mass="10641">MLADGERYLAAVGKLDRIAKQVDQDLTHPRRIAHDHRMRGELIAALQAQAARVSDGVHEINQLPGELCGIEGLPARQAVAVAVPAPLLLTPQALSPGPNT</sequence>
<dbReference type="AlphaFoldDB" id="A0AB73P8W8"/>
<organism evidence="1 2">
    <name type="scientific">Xanthomonas axonopodis pv. clitoriae</name>
    <dbReference type="NCBI Taxonomy" id="487828"/>
    <lineage>
        <taxon>Bacteria</taxon>
        <taxon>Pseudomonadati</taxon>
        <taxon>Pseudomonadota</taxon>
        <taxon>Gammaproteobacteria</taxon>
        <taxon>Lysobacterales</taxon>
        <taxon>Lysobacteraceae</taxon>
        <taxon>Xanthomonas</taxon>
    </lineage>
</organism>
<protein>
    <submittedName>
        <fullName evidence="1">Uncharacterized protein</fullName>
    </submittedName>
</protein>
<evidence type="ECO:0000313" key="2">
    <source>
        <dbReference type="Proteomes" id="UP000190210"/>
    </source>
</evidence>
<dbReference type="EMBL" id="LOKA01000029">
    <property type="protein sequence ID" value="OOW80633.1"/>
    <property type="molecule type" value="Genomic_DNA"/>
</dbReference>
<gene>
    <name evidence="1" type="ORF">Xclt_16165</name>
</gene>
<accession>A0AB73P8W8</accession>
<name>A0AB73P8W8_9XANT</name>